<name>A0A0M2NL46_9FIRM</name>
<comment type="caution">
    <text evidence="2">The sequence shown here is derived from an EMBL/GenBank/DDBJ whole genome shotgun (WGS) entry which is preliminary data.</text>
</comment>
<sequence>MSASAKNFTACAVLFACNHIIIIANRFFRKHCGCESNVFLI</sequence>
<dbReference type="STRING" id="270498.CHK_1539"/>
<dbReference type="AlphaFoldDB" id="A0A0M2NL46"/>
<reference evidence="2 3" key="1">
    <citation type="submission" date="2015-04" db="EMBL/GenBank/DDBJ databases">
        <title>Draft genome sequence of bacteremic isolate Catabacter hongkongensis type strain HKU16T.</title>
        <authorList>
            <person name="Lau S.K."/>
            <person name="Teng J.L."/>
            <person name="Huang Y."/>
            <person name="Curreem S.O."/>
            <person name="Tsui S.K."/>
            <person name="Woo P.C."/>
        </authorList>
    </citation>
    <scope>NUCLEOTIDE SEQUENCE [LARGE SCALE GENOMIC DNA]</scope>
    <source>
        <strain evidence="2 3">HKU16</strain>
    </source>
</reference>
<keyword evidence="1" id="KW-1133">Transmembrane helix</keyword>
<gene>
    <name evidence="2" type="ORF">CHK_1539</name>
</gene>
<proteinExistence type="predicted"/>
<keyword evidence="3" id="KW-1185">Reference proteome</keyword>
<keyword evidence="1" id="KW-0472">Membrane</keyword>
<accession>A0A0M2NL46</accession>
<evidence type="ECO:0000313" key="2">
    <source>
        <dbReference type="EMBL" id="KKI51152.1"/>
    </source>
</evidence>
<keyword evidence="1" id="KW-0812">Transmembrane</keyword>
<evidence type="ECO:0000256" key="1">
    <source>
        <dbReference type="SAM" id="Phobius"/>
    </source>
</evidence>
<evidence type="ECO:0000313" key="3">
    <source>
        <dbReference type="Proteomes" id="UP000034076"/>
    </source>
</evidence>
<dbReference type="EMBL" id="LAYJ01000088">
    <property type="protein sequence ID" value="KKI51152.1"/>
    <property type="molecule type" value="Genomic_DNA"/>
</dbReference>
<dbReference type="Proteomes" id="UP000034076">
    <property type="component" value="Unassembled WGS sequence"/>
</dbReference>
<protein>
    <submittedName>
        <fullName evidence="2">Uncharacterized protein</fullName>
    </submittedName>
</protein>
<dbReference type="PROSITE" id="PS51257">
    <property type="entry name" value="PROKAR_LIPOPROTEIN"/>
    <property type="match status" value="1"/>
</dbReference>
<organism evidence="2 3">
    <name type="scientific">Christensenella hongkongensis</name>
    <dbReference type="NCBI Taxonomy" id="270498"/>
    <lineage>
        <taxon>Bacteria</taxon>
        <taxon>Bacillati</taxon>
        <taxon>Bacillota</taxon>
        <taxon>Clostridia</taxon>
        <taxon>Christensenellales</taxon>
        <taxon>Christensenellaceae</taxon>
        <taxon>Christensenella</taxon>
    </lineage>
</organism>
<feature type="transmembrane region" description="Helical" evidence="1">
    <location>
        <begin position="7"/>
        <end position="28"/>
    </location>
</feature>